<dbReference type="GO" id="GO:0009579">
    <property type="term" value="C:thylakoid"/>
    <property type="evidence" value="ECO:0007669"/>
    <property type="project" value="UniProtKB-SubCell"/>
</dbReference>
<keyword evidence="11 13" id="KW-0066">ATP synthesis</keyword>
<organism evidence="14 15">
    <name type="scientific">Desulfuribacillus stibiiarsenatis</name>
    <dbReference type="NCBI Taxonomy" id="1390249"/>
    <lineage>
        <taxon>Bacteria</taxon>
        <taxon>Bacillati</taxon>
        <taxon>Bacillota</taxon>
        <taxon>Desulfuribacillia</taxon>
        <taxon>Desulfuribacillales</taxon>
        <taxon>Desulfuribacillaceae</taxon>
        <taxon>Desulfuribacillus</taxon>
    </lineage>
</organism>
<dbReference type="EMBL" id="MJAT01000022">
    <property type="protein sequence ID" value="OEH85536.1"/>
    <property type="molecule type" value="Genomic_DNA"/>
</dbReference>
<keyword evidence="10 13" id="KW-0139">CF(1)</keyword>
<dbReference type="InterPro" id="IPR000131">
    <property type="entry name" value="ATP_synth_F1_gsu"/>
</dbReference>
<name>A0A1E5L5Z6_9FIRM</name>
<dbReference type="RefSeq" id="WP_069702361.1">
    <property type="nucleotide sequence ID" value="NZ_MJAT01000022.1"/>
</dbReference>
<protein>
    <recommendedName>
        <fullName evidence="13">ATP synthase gamma chain</fullName>
    </recommendedName>
    <alternativeName>
        <fullName evidence="13">ATP synthase F1 sector gamma subunit</fullName>
    </alternativeName>
    <alternativeName>
        <fullName evidence="13">F-ATPase gamma subunit</fullName>
    </alternativeName>
</protein>
<dbReference type="PANTHER" id="PTHR11693:SF22">
    <property type="entry name" value="ATP SYNTHASE SUBUNIT GAMMA, MITOCHONDRIAL"/>
    <property type="match status" value="1"/>
</dbReference>
<evidence type="ECO:0000256" key="12">
    <source>
        <dbReference type="ARBA" id="ARBA00060385"/>
    </source>
</evidence>
<keyword evidence="4 13" id="KW-0813">Transport</keyword>
<comment type="subcellular location">
    <subcellularLocation>
        <location evidence="13">Cell membrane</location>
        <topology evidence="13">Peripheral membrane protein</topology>
    </subcellularLocation>
    <subcellularLocation>
        <location evidence="2">Membrane</location>
        <topology evidence="2">Peripheral membrane protein</topology>
    </subcellularLocation>
    <subcellularLocation>
        <location evidence="12">Thylakoid</location>
    </subcellularLocation>
</comment>
<keyword evidence="7 13" id="KW-0375">Hydrogen ion transport</keyword>
<dbReference type="SUPFAM" id="SSF52943">
    <property type="entry name" value="ATP synthase (F1-ATPase), gamma subunit"/>
    <property type="match status" value="1"/>
</dbReference>
<comment type="subunit">
    <text evidence="13">F-type ATPases have 2 components, CF(1) - the catalytic core - and CF(0) - the membrane proton channel. CF(1) has five subunits: alpha(3), beta(3), gamma(1), delta(1), epsilon(1). CF(0) has three main subunits: a, b and c.</text>
</comment>
<keyword evidence="6" id="KW-0997">Cell inner membrane</keyword>
<keyword evidence="5 13" id="KW-1003">Cell membrane</keyword>
<dbReference type="GO" id="GO:0042777">
    <property type="term" value="P:proton motive force-driven plasma membrane ATP synthesis"/>
    <property type="evidence" value="ECO:0007669"/>
    <property type="project" value="UniProtKB-UniRule"/>
</dbReference>
<dbReference type="OrthoDB" id="9812769at2"/>
<dbReference type="Gene3D" id="1.10.287.80">
    <property type="entry name" value="ATP synthase, gamma subunit, helix hairpin domain"/>
    <property type="match status" value="1"/>
</dbReference>
<dbReference type="FunFam" id="1.10.287.80:FF:000003">
    <property type="entry name" value="ATP synthase gamma chain, chloroplastic"/>
    <property type="match status" value="1"/>
</dbReference>
<dbReference type="GO" id="GO:0045259">
    <property type="term" value="C:proton-transporting ATP synthase complex"/>
    <property type="evidence" value="ECO:0007669"/>
    <property type="project" value="UniProtKB-KW"/>
</dbReference>
<dbReference type="AlphaFoldDB" id="A0A1E5L5Z6"/>
<dbReference type="PANTHER" id="PTHR11693">
    <property type="entry name" value="ATP SYNTHASE GAMMA CHAIN"/>
    <property type="match status" value="1"/>
</dbReference>
<dbReference type="GO" id="GO:0005886">
    <property type="term" value="C:plasma membrane"/>
    <property type="evidence" value="ECO:0007669"/>
    <property type="project" value="UniProtKB-SubCell"/>
</dbReference>
<evidence type="ECO:0000256" key="7">
    <source>
        <dbReference type="ARBA" id="ARBA00022781"/>
    </source>
</evidence>
<dbReference type="GO" id="GO:0005524">
    <property type="term" value="F:ATP binding"/>
    <property type="evidence" value="ECO:0007669"/>
    <property type="project" value="UniProtKB-UniRule"/>
</dbReference>
<reference evidence="14 15" key="1">
    <citation type="submission" date="2016-09" db="EMBL/GenBank/DDBJ databases">
        <title>Desulfuribacillus arsenicus sp. nov., an obligately anaerobic, dissimilatory arsenic- and antimonate-reducing bacterium isolated from anoxic sediments.</title>
        <authorList>
            <person name="Abin C.A."/>
            <person name="Hollibaugh J.T."/>
        </authorList>
    </citation>
    <scope>NUCLEOTIDE SEQUENCE [LARGE SCALE GENOMIC DNA]</scope>
    <source>
        <strain evidence="14 15">MLFW-2</strain>
    </source>
</reference>
<evidence type="ECO:0000256" key="6">
    <source>
        <dbReference type="ARBA" id="ARBA00022519"/>
    </source>
</evidence>
<evidence type="ECO:0000256" key="8">
    <source>
        <dbReference type="ARBA" id="ARBA00023065"/>
    </source>
</evidence>
<gene>
    <name evidence="13" type="primary">atpG</name>
    <name evidence="14" type="ORF">BHU72_04970</name>
</gene>
<dbReference type="Proteomes" id="UP000095255">
    <property type="component" value="Unassembled WGS sequence"/>
</dbReference>
<dbReference type="NCBIfam" id="TIGR01146">
    <property type="entry name" value="ATPsyn_F1gamma"/>
    <property type="match status" value="1"/>
</dbReference>
<dbReference type="PRINTS" id="PR00126">
    <property type="entry name" value="ATPASEGAMMA"/>
</dbReference>
<accession>A0A1E5L5Z6</accession>
<dbReference type="PROSITE" id="PS00153">
    <property type="entry name" value="ATPASE_GAMMA"/>
    <property type="match status" value="1"/>
</dbReference>
<comment type="caution">
    <text evidence="14">The sequence shown here is derived from an EMBL/GenBank/DDBJ whole genome shotgun (WGS) entry which is preliminary data.</text>
</comment>
<keyword evidence="8 13" id="KW-0406">Ion transport</keyword>
<evidence type="ECO:0000256" key="5">
    <source>
        <dbReference type="ARBA" id="ARBA00022475"/>
    </source>
</evidence>
<dbReference type="FunFam" id="1.10.287.80:FF:000001">
    <property type="entry name" value="ATP synthase gamma chain"/>
    <property type="match status" value="1"/>
</dbReference>
<keyword evidence="9 13" id="KW-0472">Membrane</keyword>
<evidence type="ECO:0000313" key="14">
    <source>
        <dbReference type="EMBL" id="OEH85536.1"/>
    </source>
</evidence>
<comment type="function">
    <text evidence="1 13">Produces ATP from ADP in the presence of a proton gradient across the membrane. The gamma chain is believed to be important in regulating ATPase activity and the flow of protons through the CF(0) complex.</text>
</comment>
<dbReference type="HAMAP" id="MF_00815">
    <property type="entry name" value="ATP_synth_gamma_bact"/>
    <property type="match status" value="1"/>
</dbReference>
<proteinExistence type="inferred from homology"/>
<evidence type="ECO:0000313" key="15">
    <source>
        <dbReference type="Proteomes" id="UP000095255"/>
    </source>
</evidence>
<dbReference type="GO" id="GO:0046933">
    <property type="term" value="F:proton-transporting ATP synthase activity, rotational mechanism"/>
    <property type="evidence" value="ECO:0007669"/>
    <property type="project" value="UniProtKB-UniRule"/>
</dbReference>
<evidence type="ECO:0000256" key="13">
    <source>
        <dbReference type="HAMAP-Rule" id="MF_00815"/>
    </source>
</evidence>
<evidence type="ECO:0000256" key="10">
    <source>
        <dbReference type="ARBA" id="ARBA00023196"/>
    </source>
</evidence>
<dbReference type="CDD" id="cd12151">
    <property type="entry name" value="F1-ATPase_gamma"/>
    <property type="match status" value="1"/>
</dbReference>
<evidence type="ECO:0000256" key="1">
    <source>
        <dbReference type="ARBA" id="ARBA00003456"/>
    </source>
</evidence>
<sequence>MREIKRRIRSVKNTQQITKAMKMVAAAKLRRAQERALQAKPYASKMAEVLASIAKTTTDVSHPMLEKRVVKKTGYIVITSDRGLAGGYNSNILRKAAQEMQKHQSSDEYAVFAVGRKAVEYFKRRNYPVIGEVTGITDYPTFADLKNITSAAVGLYEEGILDELYIVYNEFITAVTQLQTVQKLLPIDNIAGASEVTDSSADYIYDPSASEVLNQLLPKYAETLIFNAVLNAKASEHGSRMTAMGNATDNAAEMIKSLSLIYNRARQAAITQEISEIVSGANAL</sequence>
<comment type="similarity">
    <text evidence="3 13">Belongs to the ATPase gamma chain family.</text>
</comment>
<dbReference type="InterPro" id="IPR035968">
    <property type="entry name" value="ATP_synth_F1_ATPase_gsu"/>
</dbReference>
<dbReference type="InterPro" id="IPR023632">
    <property type="entry name" value="ATP_synth_F1_gsu_CS"/>
</dbReference>
<evidence type="ECO:0000256" key="2">
    <source>
        <dbReference type="ARBA" id="ARBA00004170"/>
    </source>
</evidence>
<evidence type="ECO:0000256" key="4">
    <source>
        <dbReference type="ARBA" id="ARBA00022448"/>
    </source>
</evidence>
<evidence type="ECO:0000256" key="11">
    <source>
        <dbReference type="ARBA" id="ARBA00023310"/>
    </source>
</evidence>
<dbReference type="Gene3D" id="3.40.1380.10">
    <property type="match status" value="1"/>
</dbReference>
<evidence type="ECO:0000256" key="9">
    <source>
        <dbReference type="ARBA" id="ARBA00023136"/>
    </source>
</evidence>
<dbReference type="STRING" id="1390249.BHU72_04970"/>
<dbReference type="Pfam" id="PF00231">
    <property type="entry name" value="ATP-synt"/>
    <property type="match status" value="1"/>
</dbReference>
<keyword evidence="15" id="KW-1185">Reference proteome</keyword>
<evidence type="ECO:0000256" key="3">
    <source>
        <dbReference type="ARBA" id="ARBA00007681"/>
    </source>
</evidence>